<evidence type="ECO:0000256" key="5">
    <source>
        <dbReference type="ARBA" id="ARBA00022737"/>
    </source>
</evidence>
<proteinExistence type="predicted"/>
<dbReference type="Pfam" id="PF00005">
    <property type="entry name" value="ABC_tran"/>
    <property type="match status" value="2"/>
</dbReference>
<dbReference type="InterPro" id="IPR027417">
    <property type="entry name" value="P-loop_NTPase"/>
</dbReference>
<feature type="domain" description="ABC transporter" evidence="10">
    <location>
        <begin position="255"/>
        <end position="499"/>
    </location>
</feature>
<dbReference type="InterPro" id="IPR050107">
    <property type="entry name" value="ABC_carbohydrate_import_ATPase"/>
</dbReference>
<evidence type="ECO:0000256" key="6">
    <source>
        <dbReference type="ARBA" id="ARBA00022741"/>
    </source>
</evidence>
<evidence type="ECO:0000313" key="12">
    <source>
        <dbReference type="Proteomes" id="UP000236434"/>
    </source>
</evidence>
<dbReference type="EMBL" id="AZRL01000003">
    <property type="protein sequence ID" value="PNR97912.1"/>
    <property type="molecule type" value="Genomic_DNA"/>
</dbReference>
<dbReference type="SUPFAM" id="SSF52540">
    <property type="entry name" value="P-loop containing nucleoside triphosphate hydrolases"/>
    <property type="match status" value="2"/>
</dbReference>
<dbReference type="PROSITE" id="PS50893">
    <property type="entry name" value="ABC_TRANSPORTER_2"/>
    <property type="match status" value="2"/>
</dbReference>
<dbReference type="InterPro" id="IPR003439">
    <property type="entry name" value="ABC_transporter-like_ATP-bd"/>
</dbReference>
<evidence type="ECO:0000256" key="1">
    <source>
        <dbReference type="ARBA" id="ARBA00004202"/>
    </source>
</evidence>
<evidence type="ECO:0000256" key="7">
    <source>
        <dbReference type="ARBA" id="ARBA00022840"/>
    </source>
</evidence>
<dbReference type="CDD" id="cd03215">
    <property type="entry name" value="ABC_Carb_Monos_II"/>
    <property type="match status" value="1"/>
</dbReference>
<keyword evidence="3" id="KW-1003">Cell membrane</keyword>
<dbReference type="AlphaFoldDB" id="A0A2K1P562"/>
<evidence type="ECO:0000256" key="2">
    <source>
        <dbReference type="ARBA" id="ARBA00022448"/>
    </source>
</evidence>
<dbReference type="Proteomes" id="UP000236434">
    <property type="component" value="Unassembled WGS sequence"/>
</dbReference>
<dbReference type="CDD" id="cd03216">
    <property type="entry name" value="ABC_Carb_Monos_I"/>
    <property type="match status" value="1"/>
</dbReference>
<comment type="subcellular location">
    <subcellularLocation>
        <location evidence="1">Cell membrane</location>
        <topology evidence="1">Peripheral membrane protein</topology>
    </subcellularLocation>
</comment>
<dbReference type="InterPro" id="IPR017871">
    <property type="entry name" value="ABC_transporter-like_CS"/>
</dbReference>
<dbReference type="PANTHER" id="PTHR43790:SF3">
    <property type="entry name" value="D-ALLOSE IMPORT ATP-BINDING PROTEIN ALSA-RELATED"/>
    <property type="match status" value="1"/>
</dbReference>
<sequence length="499" mass="56349">MCELLLKMENISKSFDKIKVLKEVNFELRKGEIHALVGGNGAGKSTLMKILTGVYKKDSGNIFINGTKIEINEPKDAKVNGIAMVFQEFSLVPTLTIAQNIFLNQEPKNRLGLIDDKKCLKKAQTLLNSLHIDVHPEETIDKYSVAYWQLVEIAKALSYNSKILIMDEPTSSLSENETEILFDFMKHLKEKGISIIYISHRMEEILKIADRVTILRNGENVLTQNSSSLTLEQIIEHIVGRELEHAFEWQKRDIERKEPVLKVKNLYSKRHNLNNISFELYPGEILGVAGLMGSGRTEIVESLFGIKSYDSGEIRINNKKVNIKSPQEAMNAGLALVPENRRTKGLILDHSVKDNILLPILKKLKEKLFINDKKGRDITEKLIKTLSIKTEGINQKVKFLSGGNQQKVVIGKWTAHQPEIFLMDEPTIGVDIGAKTEIIELIRSLAIENKSIVIISSELQELLAISDRIIVLKNGMVARAINREDIFSEEELQHAVQKG</sequence>
<keyword evidence="7 11" id="KW-0067">ATP-binding</keyword>
<keyword evidence="9" id="KW-0472">Membrane</keyword>
<keyword evidence="5" id="KW-0677">Repeat</keyword>
<dbReference type="FunFam" id="3.40.50.300:FF:000127">
    <property type="entry name" value="Ribose import ATP-binding protein RbsA"/>
    <property type="match status" value="1"/>
</dbReference>
<keyword evidence="2" id="KW-0813">Transport</keyword>
<dbReference type="GO" id="GO:0016887">
    <property type="term" value="F:ATP hydrolysis activity"/>
    <property type="evidence" value="ECO:0007669"/>
    <property type="project" value="InterPro"/>
</dbReference>
<keyword evidence="4" id="KW-0762">Sugar transport</keyword>
<dbReference type="PROSITE" id="PS00211">
    <property type="entry name" value="ABC_TRANSPORTER_1"/>
    <property type="match status" value="1"/>
</dbReference>
<name>A0A2K1P562_9BACT</name>
<accession>A0A2K1P562</accession>
<evidence type="ECO:0000256" key="9">
    <source>
        <dbReference type="ARBA" id="ARBA00023136"/>
    </source>
</evidence>
<dbReference type="InterPro" id="IPR003593">
    <property type="entry name" value="AAA+_ATPase"/>
</dbReference>
<organism evidence="11 12">
    <name type="scientific">Petrotoga olearia DSM 13574</name>
    <dbReference type="NCBI Taxonomy" id="1122955"/>
    <lineage>
        <taxon>Bacteria</taxon>
        <taxon>Thermotogati</taxon>
        <taxon>Thermotogota</taxon>
        <taxon>Thermotogae</taxon>
        <taxon>Petrotogales</taxon>
        <taxon>Petrotogaceae</taxon>
        <taxon>Petrotoga</taxon>
    </lineage>
</organism>
<comment type="caution">
    <text evidence="11">The sequence shown here is derived from an EMBL/GenBank/DDBJ whole genome shotgun (WGS) entry which is preliminary data.</text>
</comment>
<evidence type="ECO:0000259" key="10">
    <source>
        <dbReference type="PROSITE" id="PS50893"/>
    </source>
</evidence>
<protein>
    <submittedName>
        <fullName evidence="11">Sugar ABC transporter ATP-binding protein</fullName>
    </submittedName>
</protein>
<dbReference type="PANTHER" id="PTHR43790">
    <property type="entry name" value="CARBOHYDRATE TRANSPORT ATP-BINDING PROTEIN MG119-RELATED"/>
    <property type="match status" value="1"/>
</dbReference>
<dbReference type="GO" id="GO:0005886">
    <property type="term" value="C:plasma membrane"/>
    <property type="evidence" value="ECO:0007669"/>
    <property type="project" value="UniProtKB-SubCell"/>
</dbReference>
<gene>
    <name evidence="11" type="ORF">X929_00555</name>
</gene>
<dbReference type="SMART" id="SM00382">
    <property type="entry name" value="AAA"/>
    <property type="match status" value="2"/>
</dbReference>
<evidence type="ECO:0000256" key="3">
    <source>
        <dbReference type="ARBA" id="ARBA00022475"/>
    </source>
</evidence>
<keyword evidence="6" id="KW-0547">Nucleotide-binding</keyword>
<evidence type="ECO:0000256" key="8">
    <source>
        <dbReference type="ARBA" id="ARBA00022967"/>
    </source>
</evidence>
<reference evidence="11 12" key="1">
    <citation type="submission" date="2013-12" db="EMBL/GenBank/DDBJ databases">
        <title>Comparative genomics of Petrotoga isolates.</title>
        <authorList>
            <person name="Nesbo C.L."/>
            <person name="Charchuk R."/>
            <person name="Chow K."/>
        </authorList>
    </citation>
    <scope>NUCLEOTIDE SEQUENCE [LARGE SCALE GENOMIC DNA]</scope>
    <source>
        <strain evidence="11 12">DSM 13574</strain>
    </source>
</reference>
<evidence type="ECO:0000256" key="4">
    <source>
        <dbReference type="ARBA" id="ARBA00022597"/>
    </source>
</evidence>
<dbReference type="GO" id="GO:0005524">
    <property type="term" value="F:ATP binding"/>
    <property type="evidence" value="ECO:0007669"/>
    <property type="project" value="UniProtKB-KW"/>
</dbReference>
<feature type="domain" description="ABC transporter" evidence="10">
    <location>
        <begin position="6"/>
        <end position="242"/>
    </location>
</feature>
<keyword evidence="8" id="KW-1278">Translocase</keyword>
<evidence type="ECO:0000313" key="11">
    <source>
        <dbReference type="EMBL" id="PNR97912.1"/>
    </source>
</evidence>
<dbReference type="Gene3D" id="3.40.50.300">
    <property type="entry name" value="P-loop containing nucleotide triphosphate hydrolases"/>
    <property type="match status" value="2"/>
</dbReference>